<keyword evidence="2" id="KW-0378">Hydrolase</keyword>
<dbReference type="SUPFAM" id="SSF56672">
    <property type="entry name" value="DNA/RNA polymerases"/>
    <property type="match status" value="1"/>
</dbReference>
<dbReference type="PANTHER" id="PTHR42648">
    <property type="entry name" value="TRANSPOSASE, PUTATIVE-RELATED"/>
    <property type="match status" value="1"/>
</dbReference>
<dbReference type="Gene3D" id="3.30.420.10">
    <property type="entry name" value="Ribonuclease H-like superfamily/Ribonuclease H"/>
    <property type="match status" value="1"/>
</dbReference>
<dbReference type="InterPro" id="IPR013103">
    <property type="entry name" value="RVT_2"/>
</dbReference>
<dbReference type="InterPro" id="IPR043502">
    <property type="entry name" value="DNA/RNA_pol_sf"/>
</dbReference>
<dbReference type="PROSITE" id="PS50994">
    <property type="entry name" value="INTEGRASE"/>
    <property type="match status" value="1"/>
</dbReference>
<comment type="caution">
    <text evidence="5">The sequence shown here is derived from an EMBL/GenBank/DDBJ whole genome shotgun (WGS) entry which is preliminary data.</text>
</comment>
<dbReference type="EMBL" id="JACGWJ010000007">
    <property type="protein sequence ID" value="KAL0408303.1"/>
    <property type="molecule type" value="Genomic_DNA"/>
</dbReference>
<dbReference type="InterPro" id="IPR039537">
    <property type="entry name" value="Retrotran_Ty1/copia-like"/>
</dbReference>
<dbReference type="AlphaFoldDB" id="A0AAW2TVN8"/>
<proteinExistence type="predicted"/>
<sequence length="799" mass="91140">MDVEGAGANDVQQKRDSGVLQLHNSDHPGDAELIEQWTRADSMVVSWLLNAITKNISNAFIYTKSARVLLITLNERYGICNGPLLYQLEHEIASATQGGLSVVDYFTKLQMLWDELVQLQPLPECTCGHDKSTCFKIHGVPNWYKELNEQKKKNYGRNNAVHAVHGSDTQKDGVKDDRASVTDVVMELMKVLKSFVSNAIDSDVLLWHKRLGHPSYKVLKRVPNLKIKVKNVEVCTICPLAKQHRLAFPCSSSCTSKPFELIHIDIWGPYHQASLTNCHYFLTIVDDFSWATWTFLLRHKSQTPTILKNFFTNIQNQFESYVKQVLSDNGSEFLRRDYQNLFTSLGIHHQRSCPYTPQQNGLVERRHKQLLEIARSLLFQSRLSKKFWGEALLTATYLLNKLSSSVLCWKTPFEMLHNKVPTYEHLRVFGCLCFDTIVKPNKEKFGKRALKCLFLGYCSNQKGFRLYDLDNEQLIVSRDVVFHEKTLPLRVTSSTPNHDAPLPLISIADNSPTDTLTPAFTPSSAPSSPEAKPIHVSPTAHIPTSPHLPSPLPRPLRHSRRTIHKLLWLSDYGCNHTFSFAHQYFVAQLSILQEPRSYAQARGNVEWEKAMADEIQTIENNNTWSLTPLPKGKQVIGSKWVYKLKLGPSGSVSRYKACLVAKRYTQVEGVDYTESFSPITKSVTVRLFLGIASAYFWPVRQLDINNAFLHGRLDEEVYMTPPDRYLVKPSLVCKLQKLLYGLKQASRQWDHEFTRQLEAFGFRQSTHDYCLFIKVTTDGFLALLVYFGTLQISDNPKGV</sequence>
<dbReference type="InterPro" id="IPR057670">
    <property type="entry name" value="SH3_retrovirus"/>
</dbReference>
<dbReference type="InterPro" id="IPR012337">
    <property type="entry name" value="RNaseH-like_sf"/>
</dbReference>
<feature type="region of interest" description="Disordered" evidence="3">
    <location>
        <begin position="516"/>
        <end position="555"/>
    </location>
</feature>
<dbReference type="Pfam" id="PF25597">
    <property type="entry name" value="SH3_retrovirus"/>
    <property type="match status" value="1"/>
</dbReference>
<accession>A0AAW2TVN8</accession>
<keyword evidence="1" id="KW-0479">Metal-binding</keyword>
<dbReference type="Pfam" id="PF13976">
    <property type="entry name" value="gag_pre-integrs"/>
    <property type="match status" value="1"/>
</dbReference>
<evidence type="ECO:0000256" key="2">
    <source>
        <dbReference type="ARBA" id="ARBA00022801"/>
    </source>
</evidence>
<reference evidence="5" key="1">
    <citation type="submission" date="2020-06" db="EMBL/GenBank/DDBJ databases">
        <authorList>
            <person name="Li T."/>
            <person name="Hu X."/>
            <person name="Zhang T."/>
            <person name="Song X."/>
            <person name="Zhang H."/>
            <person name="Dai N."/>
            <person name="Sheng W."/>
            <person name="Hou X."/>
            <person name="Wei L."/>
        </authorList>
    </citation>
    <scope>NUCLEOTIDE SEQUENCE</scope>
    <source>
        <strain evidence="5">G02</strain>
        <tissue evidence="5">Leaf</tissue>
    </source>
</reference>
<evidence type="ECO:0000256" key="3">
    <source>
        <dbReference type="SAM" id="MobiDB-lite"/>
    </source>
</evidence>
<dbReference type="Pfam" id="PF00665">
    <property type="entry name" value="rve"/>
    <property type="match status" value="1"/>
</dbReference>
<evidence type="ECO:0000313" key="5">
    <source>
        <dbReference type="EMBL" id="KAL0408303.1"/>
    </source>
</evidence>
<dbReference type="SUPFAM" id="SSF53098">
    <property type="entry name" value="Ribonuclease H-like"/>
    <property type="match status" value="1"/>
</dbReference>
<organism evidence="5">
    <name type="scientific">Sesamum radiatum</name>
    <name type="common">Black benniseed</name>
    <dbReference type="NCBI Taxonomy" id="300843"/>
    <lineage>
        <taxon>Eukaryota</taxon>
        <taxon>Viridiplantae</taxon>
        <taxon>Streptophyta</taxon>
        <taxon>Embryophyta</taxon>
        <taxon>Tracheophyta</taxon>
        <taxon>Spermatophyta</taxon>
        <taxon>Magnoliopsida</taxon>
        <taxon>eudicotyledons</taxon>
        <taxon>Gunneridae</taxon>
        <taxon>Pentapetalae</taxon>
        <taxon>asterids</taxon>
        <taxon>lamiids</taxon>
        <taxon>Lamiales</taxon>
        <taxon>Pedaliaceae</taxon>
        <taxon>Sesamum</taxon>
    </lineage>
</organism>
<name>A0AAW2TVN8_SESRA</name>
<feature type="domain" description="Integrase catalytic" evidence="4">
    <location>
        <begin position="254"/>
        <end position="420"/>
    </location>
</feature>
<dbReference type="InterPro" id="IPR025724">
    <property type="entry name" value="GAG-pre-integrase_dom"/>
</dbReference>
<protein>
    <submittedName>
        <fullName evidence="5">Retrovirus-related Pol polyprotein from transposon TNT 1-94</fullName>
    </submittedName>
</protein>
<dbReference type="GO" id="GO:0015074">
    <property type="term" value="P:DNA integration"/>
    <property type="evidence" value="ECO:0007669"/>
    <property type="project" value="InterPro"/>
</dbReference>
<dbReference type="Pfam" id="PF07727">
    <property type="entry name" value="RVT_2"/>
    <property type="match status" value="1"/>
</dbReference>
<gene>
    <name evidence="5" type="ORF">Sradi_1764700</name>
</gene>
<reference evidence="5" key="2">
    <citation type="journal article" date="2024" name="Plant">
        <title>Genomic evolution and insights into agronomic trait innovations of Sesamum species.</title>
        <authorList>
            <person name="Miao H."/>
            <person name="Wang L."/>
            <person name="Qu L."/>
            <person name="Liu H."/>
            <person name="Sun Y."/>
            <person name="Le M."/>
            <person name="Wang Q."/>
            <person name="Wei S."/>
            <person name="Zheng Y."/>
            <person name="Lin W."/>
            <person name="Duan Y."/>
            <person name="Cao H."/>
            <person name="Xiong S."/>
            <person name="Wang X."/>
            <person name="Wei L."/>
            <person name="Li C."/>
            <person name="Ma Q."/>
            <person name="Ju M."/>
            <person name="Zhao R."/>
            <person name="Li G."/>
            <person name="Mu C."/>
            <person name="Tian Q."/>
            <person name="Mei H."/>
            <person name="Zhang T."/>
            <person name="Gao T."/>
            <person name="Zhang H."/>
        </authorList>
    </citation>
    <scope>NUCLEOTIDE SEQUENCE</scope>
    <source>
        <strain evidence="5">G02</strain>
    </source>
</reference>
<dbReference type="InterPro" id="IPR036397">
    <property type="entry name" value="RNaseH_sf"/>
</dbReference>
<dbReference type="GO" id="GO:0016787">
    <property type="term" value="F:hydrolase activity"/>
    <property type="evidence" value="ECO:0007669"/>
    <property type="project" value="UniProtKB-KW"/>
</dbReference>
<dbReference type="GO" id="GO:0003676">
    <property type="term" value="F:nucleic acid binding"/>
    <property type="evidence" value="ECO:0007669"/>
    <property type="project" value="InterPro"/>
</dbReference>
<evidence type="ECO:0000256" key="1">
    <source>
        <dbReference type="ARBA" id="ARBA00022723"/>
    </source>
</evidence>
<feature type="compositionally biased region" description="Low complexity" evidence="3">
    <location>
        <begin position="517"/>
        <end position="529"/>
    </location>
</feature>
<evidence type="ECO:0000259" key="4">
    <source>
        <dbReference type="PROSITE" id="PS50994"/>
    </source>
</evidence>
<dbReference type="PANTHER" id="PTHR42648:SF31">
    <property type="entry name" value="RNA-DIRECTED DNA POLYMERASE"/>
    <property type="match status" value="1"/>
</dbReference>
<dbReference type="GO" id="GO:0046872">
    <property type="term" value="F:metal ion binding"/>
    <property type="evidence" value="ECO:0007669"/>
    <property type="project" value="UniProtKB-KW"/>
</dbReference>
<dbReference type="InterPro" id="IPR001584">
    <property type="entry name" value="Integrase_cat-core"/>
</dbReference>